<dbReference type="AlphaFoldDB" id="A0AAX0QTG8"/>
<sequence>MKNNNKSYVIEMYQTNESVNIVTQEGNMFFSYDIPNEYLQNESDVDNLMLYVRDKELNFKFLGEEEQTSDNIEYYTFNDVEDTLKYYLKNK</sequence>
<dbReference type="EMBL" id="NIPK01000002">
    <property type="protein sequence ID" value="RIZ56225.1"/>
    <property type="molecule type" value="Genomic_DNA"/>
</dbReference>
<evidence type="ECO:0000313" key="2">
    <source>
        <dbReference type="EMBL" id="RIZ56225.1"/>
    </source>
</evidence>
<dbReference type="RefSeq" id="WP_096597484.1">
    <property type="nucleotide sequence ID" value="NZ_LR134263.1"/>
</dbReference>
<evidence type="ECO:0008006" key="5">
    <source>
        <dbReference type="Google" id="ProtNLM"/>
    </source>
</evidence>
<accession>A0AAX0QTG8</accession>
<gene>
    <name evidence="1" type="ORF">B5C07_08015</name>
    <name evidence="2" type="ORF">CDL68_01410</name>
</gene>
<evidence type="ECO:0000313" key="4">
    <source>
        <dbReference type="Proteomes" id="UP000266198"/>
    </source>
</evidence>
<comment type="caution">
    <text evidence="1">The sequence shown here is derived from an EMBL/GenBank/DDBJ whole genome shotgun (WGS) entry which is preliminary data.</text>
</comment>
<protein>
    <recommendedName>
        <fullName evidence="5">Phage protein</fullName>
    </recommendedName>
</protein>
<evidence type="ECO:0000313" key="1">
    <source>
        <dbReference type="EMBL" id="PCF50143.1"/>
    </source>
</evidence>
<organism evidence="1 3">
    <name type="scientific">Staphylococcus delphini</name>
    <dbReference type="NCBI Taxonomy" id="53344"/>
    <lineage>
        <taxon>Bacteria</taxon>
        <taxon>Bacillati</taxon>
        <taxon>Bacillota</taxon>
        <taxon>Bacilli</taxon>
        <taxon>Bacillales</taxon>
        <taxon>Staphylococcaceae</taxon>
        <taxon>Staphylococcus</taxon>
        <taxon>Staphylococcus intermedius group</taxon>
    </lineage>
</organism>
<reference evidence="2 4" key="2">
    <citation type="submission" date="2017-06" db="EMBL/GenBank/DDBJ databases">
        <title>Identification of a new gene, sdsY, involved in staphylococcal internalization in non-professional phagocytic cells (NPPCs).</title>
        <authorList>
            <person name="Maali Y."/>
            <person name="Martins-Simoes P."/>
            <person name="Trouillet-Assant S."/>
            <person name="Laurent F."/>
            <person name="Diot A."/>
            <person name="Verhoeven P."/>
            <person name="Bouvard D."/>
            <person name="Vandenesch F."/>
            <person name="Bes M."/>
        </authorList>
    </citation>
    <scope>NUCLEOTIDE SEQUENCE [LARGE SCALE GENOMIC DNA]</scope>
    <source>
        <strain evidence="2 4">Heidy</strain>
    </source>
</reference>
<proteinExistence type="predicted"/>
<dbReference type="Proteomes" id="UP000266198">
    <property type="component" value="Unassembled WGS sequence"/>
</dbReference>
<evidence type="ECO:0000313" key="3">
    <source>
        <dbReference type="Proteomes" id="UP000217473"/>
    </source>
</evidence>
<dbReference type="EMBL" id="MWUR01000010">
    <property type="protein sequence ID" value="PCF50143.1"/>
    <property type="molecule type" value="Genomic_DNA"/>
</dbReference>
<dbReference type="Proteomes" id="UP000217473">
    <property type="component" value="Unassembled WGS sequence"/>
</dbReference>
<name>A0AAX0QTG8_9STAP</name>
<reference evidence="1 3" key="1">
    <citation type="journal article" date="2017" name="PLoS ONE">
        <title>Development of a real-time PCR for detection of Staphylococcus pseudintermedius using a novel automated comparison of whole-genome sequences.</title>
        <authorList>
            <person name="Verstappen K.M."/>
            <person name="Huijbregts L."/>
            <person name="Spaninks M."/>
            <person name="Wagenaar J.A."/>
            <person name="Fluit A.C."/>
            <person name="Duim B."/>
        </authorList>
    </citation>
    <scope>NUCLEOTIDE SEQUENCE [LARGE SCALE GENOMIC DNA]</scope>
    <source>
        <strain evidence="1 3">15S02591-1</strain>
    </source>
</reference>
<keyword evidence="4" id="KW-1185">Reference proteome</keyword>